<feature type="region of interest" description="Disordered" evidence="1">
    <location>
        <begin position="1"/>
        <end position="31"/>
    </location>
</feature>
<sequence length="168" mass="18298">MPTTSPPPKNTRLVQWYPTSKPSATPIRDLNNYVTGTLSPIPKHSRHSPPRRSISMVVQALPELQAVSGINERVFSAKAGRDGEHNNHNECEDGCRYDVGFKGRGGGDGDSVQYALVNAGLRVPTPIHNSSVQQIVENTARIHRERERRGPGGRRGGGELTTVISVKS</sequence>
<dbReference type="VEuPathDB" id="FungiDB:EMCG_06875"/>
<evidence type="ECO:0000313" key="2">
    <source>
        <dbReference type="EMBL" id="PGH31172.1"/>
    </source>
</evidence>
<dbReference type="Proteomes" id="UP000226031">
    <property type="component" value="Unassembled WGS sequence"/>
</dbReference>
<organism evidence="2 3">
    <name type="scientific">[Emmonsia] crescens</name>
    <dbReference type="NCBI Taxonomy" id="73230"/>
    <lineage>
        <taxon>Eukaryota</taxon>
        <taxon>Fungi</taxon>
        <taxon>Dikarya</taxon>
        <taxon>Ascomycota</taxon>
        <taxon>Pezizomycotina</taxon>
        <taxon>Eurotiomycetes</taxon>
        <taxon>Eurotiomycetidae</taxon>
        <taxon>Onygenales</taxon>
        <taxon>Ajellomycetaceae</taxon>
        <taxon>Emergomyces</taxon>
    </lineage>
</organism>
<protein>
    <submittedName>
        <fullName evidence="2">Uncharacterized protein</fullName>
    </submittedName>
</protein>
<accession>A0A2B7ZDT4</accession>
<reference evidence="2 3" key="1">
    <citation type="submission" date="2017-10" db="EMBL/GenBank/DDBJ databases">
        <title>Comparative genomics in systemic dimorphic fungi from Ajellomycetaceae.</title>
        <authorList>
            <person name="Munoz J.F."/>
            <person name="Mcewen J.G."/>
            <person name="Clay O.K."/>
            <person name="Cuomo C.A."/>
        </authorList>
    </citation>
    <scope>NUCLEOTIDE SEQUENCE [LARGE SCALE GENOMIC DNA]</scope>
    <source>
        <strain evidence="2 3">UAMH4076</strain>
    </source>
</reference>
<dbReference type="EMBL" id="PDND01000138">
    <property type="protein sequence ID" value="PGH31172.1"/>
    <property type="molecule type" value="Genomic_DNA"/>
</dbReference>
<name>A0A2B7ZDT4_9EURO</name>
<dbReference type="AlphaFoldDB" id="A0A2B7ZDT4"/>
<proteinExistence type="predicted"/>
<feature type="region of interest" description="Disordered" evidence="1">
    <location>
        <begin position="143"/>
        <end position="168"/>
    </location>
</feature>
<evidence type="ECO:0000256" key="1">
    <source>
        <dbReference type="SAM" id="MobiDB-lite"/>
    </source>
</evidence>
<evidence type="ECO:0000313" key="3">
    <source>
        <dbReference type="Proteomes" id="UP000226031"/>
    </source>
</evidence>
<keyword evidence="3" id="KW-1185">Reference proteome</keyword>
<gene>
    <name evidence="2" type="ORF">GX50_06051</name>
</gene>
<dbReference type="STRING" id="73230.A0A2B7ZDT4"/>
<comment type="caution">
    <text evidence="2">The sequence shown here is derived from an EMBL/GenBank/DDBJ whole genome shotgun (WGS) entry which is preliminary data.</text>
</comment>